<protein>
    <recommendedName>
        <fullName evidence="1">J domain-containing protein</fullName>
    </recommendedName>
</protein>
<dbReference type="PROSITE" id="PS50076">
    <property type="entry name" value="DNAJ_2"/>
    <property type="match status" value="1"/>
</dbReference>
<reference evidence="2" key="1">
    <citation type="submission" date="2021-02" db="EMBL/GenBank/DDBJ databases">
        <authorList>
            <person name="Dougan E. K."/>
            <person name="Rhodes N."/>
            <person name="Thang M."/>
            <person name="Chan C."/>
        </authorList>
    </citation>
    <scope>NUCLEOTIDE SEQUENCE</scope>
</reference>
<gene>
    <name evidence="2" type="ORF">PGLA1383_LOCUS38673</name>
</gene>
<comment type="caution">
    <text evidence="2">The sequence shown here is derived from an EMBL/GenBank/DDBJ whole genome shotgun (WGS) entry which is preliminary data.</text>
</comment>
<dbReference type="Proteomes" id="UP000654075">
    <property type="component" value="Unassembled WGS sequence"/>
</dbReference>
<dbReference type="CDD" id="cd06257">
    <property type="entry name" value="DnaJ"/>
    <property type="match status" value="1"/>
</dbReference>
<evidence type="ECO:0000313" key="3">
    <source>
        <dbReference type="Proteomes" id="UP000654075"/>
    </source>
</evidence>
<keyword evidence="3" id="KW-1185">Reference proteome</keyword>
<organism evidence="2 3">
    <name type="scientific">Polarella glacialis</name>
    <name type="common">Dinoflagellate</name>
    <dbReference type="NCBI Taxonomy" id="89957"/>
    <lineage>
        <taxon>Eukaryota</taxon>
        <taxon>Sar</taxon>
        <taxon>Alveolata</taxon>
        <taxon>Dinophyceae</taxon>
        <taxon>Suessiales</taxon>
        <taxon>Suessiaceae</taxon>
        <taxon>Polarella</taxon>
    </lineage>
</organism>
<name>A0A813G2Q8_POLGL</name>
<proteinExistence type="predicted"/>
<feature type="domain" description="J" evidence="1">
    <location>
        <begin position="7"/>
        <end position="86"/>
    </location>
</feature>
<dbReference type="Gene3D" id="1.10.287.110">
    <property type="entry name" value="DnaJ domain"/>
    <property type="match status" value="1"/>
</dbReference>
<sequence length="86" mass="9886">MSVRLSVLLKQFRLPLDATVRDLRRAYLREAKRLHPDANPSGDLKRATRDFTQLRSDFDEALKLFAARTSPLSESDFVGGYAQYQQ</sequence>
<dbReference type="EMBL" id="CAJNNV010027656">
    <property type="protein sequence ID" value="CAE8621151.1"/>
    <property type="molecule type" value="Genomic_DNA"/>
</dbReference>
<dbReference type="SUPFAM" id="SSF46565">
    <property type="entry name" value="Chaperone J-domain"/>
    <property type="match status" value="1"/>
</dbReference>
<feature type="non-terminal residue" evidence="2">
    <location>
        <position position="1"/>
    </location>
</feature>
<dbReference type="InterPro" id="IPR036869">
    <property type="entry name" value="J_dom_sf"/>
</dbReference>
<evidence type="ECO:0000259" key="1">
    <source>
        <dbReference type="PROSITE" id="PS50076"/>
    </source>
</evidence>
<evidence type="ECO:0000313" key="2">
    <source>
        <dbReference type="EMBL" id="CAE8621151.1"/>
    </source>
</evidence>
<dbReference type="OrthoDB" id="439783at2759"/>
<dbReference type="AlphaFoldDB" id="A0A813G2Q8"/>
<dbReference type="InterPro" id="IPR001623">
    <property type="entry name" value="DnaJ_domain"/>
</dbReference>
<accession>A0A813G2Q8</accession>